<feature type="region of interest" description="Disordered" evidence="1">
    <location>
        <begin position="16"/>
        <end position="58"/>
    </location>
</feature>
<dbReference type="PANTHER" id="PTHR37691:SF1">
    <property type="entry name" value="BLR3518 PROTEIN"/>
    <property type="match status" value="1"/>
</dbReference>
<dbReference type="AlphaFoldDB" id="A0ABD5P4P9"/>
<protein>
    <submittedName>
        <fullName evidence="2">DsrE family protein</fullName>
    </submittedName>
</protein>
<sequence>MNRRHYLAGTGSLVAAGTAGGYLTGRTHRDDAEEPDEQADDEQTDNDQTGDGQVPPVRTLLHLSSGDASDQGTALRNAQNLLADSTVDNEVVRFVANSRGIFVYVDGESQHADLVRSLSESGVEFVACENSMAGLGVSESDLLPGVGTVPSAVGDLAKRQAEGYGYIRVP</sequence>
<dbReference type="Pfam" id="PF02635">
    <property type="entry name" value="DsrE"/>
    <property type="match status" value="1"/>
</dbReference>
<organism evidence="2 3">
    <name type="scientific">Natribaculum luteum</name>
    <dbReference type="NCBI Taxonomy" id="1586232"/>
    <lineage>
        <taxon>Archaea</taxon>
        <taxon>Methanobacteriati</taxon>
        <taxon>Methanobacteriota</taxon>
        <taxon>Stenosarchaea group</taxon>
        <taxon>Halobacteria</taxon>
        <taxon>Halobacteriales</taxon>
        <taxon>Natrialbaceae</taxon>
        <taxon>Natribaculum</taxon>
    </lineage>
</organism>
<evidence type="ECO:0000313" key="2">
    <source>
        <dbReference type="EMBL" id="MFC4249110.1"/>
    </source>
</evidence>
<comment type="caution">
    <text evidence="2">The sequence shown here is derived from an EMBL/GenBank/DDBJ whole genome shotgun (WGS) entry which is preliminary data.</text>
</comment>
<gene>
    <name evidence="2" type="ORF">ACFOZ7_19625</name>
</gene>
<dbReference type="PANTHER" id="PTHR37691">
    <property type="entry name" value="BLR3518 PROTEIN"/>
    <property type="match status" value="1"/>
</dbReference>
<proteinExistence type="predicted"/>
<dbReference type="Gene3D" id="3.40.1260.10">
    <property type="entry name" value="DsrEFH-like"/>
    <property type="match status" value="1"/>
</dbReference>
<accession>A0ABD5P4P9</accession>
<dbReference type="InterPro" id="IPR003787">
    <property type="entry name" value="Sulphur_relay_DsrE/F-like"/>
</dbReference>
<feature type="compositionally biased region" description="Acidic residues" evidence="1">
    <location>
        <begin position="32"/>
        <end position="45"/>
    </location>
</feature>
<dbReference type="SUPFAM" id="SSF75169">
    <property type="entry name" value="DsrEFH-like"/>
    <property type="match status" value="1"/>
</dbReference>
<dbReference type="Proteomes" id="UP001595821">
    <property type="component" value="Unassembled WGS sequence"/>
</dbReference>
<evidence type="ECO:0000313" key="3">
    <source>
        <dbReference type="Proteomes" id="UP001595821"/>
    </source>
</evidence>
<dbReference type="RefSeq" id="WP_246969804.1">
    <property type="nucleotide sequence ID" value="NZ_CP095397.1"/>
</dbReference>
<name>A0ABD5P4P9_9EURY</name>
<dbReference type="GeneID" id="71855479"/>
<reference evidence="2 3" key="1">
    <citation type="journal article" date="2014" name="Int. J. Syst. Evol. Microbiol.">
        <title>Complete genome sequence of Corynebacterium casei LMG S-19264T (=DSM 44701T), isolated from a smear-ripened cheese.</title>
        <authorList>
            <consortium name="US DOE Joint Genome Institute (JGI-PGF)"/>
            <person name="Walter F."/>
            <person name="Albersmeier A."/>
            <person name="Kalinowski J."/>
            <person name="Ruckert C."/>
        </authorList>
    </citation>
    <scope>NUCLEOTIDE SEQUENCE [LARGE SCALE GENOMIC DNA]</scope>
    <source>
        <strain evidence="2 3">IBRC-M 10912</strain>
    </source>
</reference>
<dbReference type="InterPro" id="IPR027396">
    <property type="entry name" value="DsrEFH-like"/>
</dbReference>
<evidence type="ECO:0000256" key="1">
    <source>
        <dbReference type="SAM" id="MobiDB-lite"/>
    </source>
</evidence>
<dbReference type="EMBL" id="JBHSDJ010000130">
    <property type="protein sequence ID" value="MFC4249110.1"/>
    <property type="molecule type" value="Genomic_DNA"/>
</dbReference>